<dbReference type="PROSITE" id="PS00138">
    <property type="entry name" value="SUBTILASE_SER"/>
    <property type="match status" value="1"/>
</dbReference>
<feature type="non-terminal residue" evidence="9">
    <location>
        <position position="1"/>
    </location>
</feature>
<sequence>ATFLHTNTRQDNCKCCRNCAGNTMNRTIVEGKIVVCDNDYGNQAIQWKSEEVKRLGGTGVIVIDDESMDLSYIDPSFLVTIVKPVDGLEIMSYINSTREPIAMIMPTRSRTGHELAPSIPSFSSRGPYLLTRSILKPDIAAPGVNILASWLIGDLNAAPQGKEPPLVNIESGTSMSCPHVSGIAARLKSENPSWSPAAIRSAIMTTAVQITNTGSHITTETGDKATPYDFGAGQVTIFGPSSPGLVYETNQIDYLNFLCYVGFTYDQIRRISNRIPQGFACPEQSSKGDISDINYPSISVSNFNGEESRRVSRTVTNVASRLIGDEDTVYNVSINAPKGLRVRVIPRSLQFKNIGDTLRYQS</sequence>
<reference evidence="9" key="1">
    <citation type="submission" date="2019-12" db="EMBL/GenBank/DDBJ databases">
        <title>Genome sequencing and annotation of Brassica cretica.</title>
        <authorList>
            <person name="Studholme D.J."/>
            <person name="Sarris P.F."/>
        </authorList>
    </citation>
    <scope>NUCLEOTIDE SEQUENCE</scope>
    <source>
        <strain evidence="9">PFS-102/07</strain>
        <tissue evidence="9">Leaf</tissue>
    </source>
</reference>
<dbReference type="Gene3D" id="2.60.40.2310">
    <property type="match status" value="1"/>
</dbReference>
<dbReference type="PROSITE" id="PS51892">
    <property type="entry name" value="SUBTILASE"/>
    <property type="match status" value="1"/>
</dbReference>
<evidence type="ECO:0000256" key="1">
    <source>
        <dbReference type="ARBA" id="ARBA00011073"/>
    </source>
</evidence>
<dbReference type="InterPro" id="IPR036852">
    <property type="entry name" value="Peptidase_S8/S53_dom_sf"/>
</dbReference>
<dbReference type="InterPro" id="IPR000209">
    <property type="entry name" value="Peptidase_S8/S53_dom"/>
</dbReference>
<comment type="similarity">
    <text evidence="1 6">Belongs to the peptidase S8 family.</text>
</comment>
<accession>A0A8S9FHX0</accession>
<keyword evidence="3" id="KW-0732">Signal</keyword>
<keyword evidence="4" id="KW-0378">Hydrolase</keyword>
<dbReference type="SUPFAM" id="SSF52743">
    <property type="entry name" value="Subtilisin-like"/>
    <property type="match status" value="1"/>
</dbReference>
<dbReference type="InterPro" id="IPR041469">
    <property type="entry name" value="Subtilisin-like_FN3"/>
</dbReference>
<name>A0A8S9FHX0_BRACR</name>
<evidence type="ECO:0000256" key="6">
    <source>
        <dbReference type="PROSITE-ProRule" id="PRU01240"/>
    </source>
</evidence>
<proteinExistence type="inferred from homology"/>
<organism evidence="9">
    <name type="scientific">Brassica cretica</name>
    <name type="common">Mustard</name>
    <dbReference type="NCBI Taxonomy" id="69181"/>
    <lineage>
        <taxon>Eukaryota</taxon>
        <taxon>Viridiplantae</taxon>
        <taxon>Streptophyta</taxon>
        <taxon>Embryophyta</taxon>
        <taxon>Tracheophyta</taxon>
        <taxon>Spermatophyta</taxon>
        <taxon>Magnoliopsida</taxon>
        <taxon>eudicotyledons</taxon>
        <taxon>Gunneridae</taxon>
        <taxon>Pentapetalae</taxon>
        <taxon>rosids</taxon>
        <taxon>malvids</taxon>
        <taxon>Brassicales</taxon>
        <taxon>Brassicaceae</taxon>
        <taxon>Brassiceae</taxon>
        <taxon>Brassica</taxon>
    </lineage>
</organism>
<dbReference type="Pfam" id="PF00082">
    <property type="entry name" value="Peptidase_S8"/>
    <property type="match status" value="1"/>
</dbReference>
<dbReference type="InterPro" id="IPR023828">
    <property type="entry name" value="Peptidase_S8_Ser-AS"/>
</dbReference>
<evidence type="ECO:0000256" key="4">
    <source>
        <dbReference type="ARBA" id="ARBA00022801"/>
    </source>
</evidence>
<dbReference type="GO" id="GO:0006508">
    <property type="term" value="P:proteolysis"/>
    <property type="evidence" value="ECO:0007669"/>
    <property type="project" value="UniProtKB-KW"/>
</dbReference>
<evidence type="ECO:0000256" key="3">
    <source>
        <dbReference type="ARBA" id="ARBA00022729"/>
    </source>
</evidence>
<keyword evidence="2" id="KW-0645">Protease</keyword>
<evidence type="ECO:0000256" key="5">
    <source>
        <dbReference type="ARBA" id="ARBA00022825"/>
    </source>
</evidence>
<feature type="domain" description="Subtilisin-like protease fibronectin type-III" evidence="8">
    <location>
        <begin position="292"/>
        <end position="361"/>
    </location>
</feature>
<dbReference type="InterPro" id="IPR045051">
    <property type="entry name" value="SBT"/>
</dbReference>
<gene>
    <name evidence="9" type="ORF">F2Q70_00031090</name>
</gene>
<evidence type="ECO:0000313" key="9">
    <source>
        <dbReference type="EMBL" id="KAF2533513.1"/>
    </source>
</evidence>
<keyword evidence="5" id="KW-0720">Serine protease</keyword>
<dbReference type="EMBL" id="QGKY02002305">
    <property type="protein sequence ID" value="KAF2533513.1"/>
    <property type="molecule type" value="Genomic_DNA"/>
</dbReference>
<comment type="caution">
    <text evidence="6">Lacks conserved residue(s) required for the propagation of feature annotation.</text>
</comment>
<protein>
    <recommendedName>
        <fullName evidence="10">Peptidase S8/S53 domain-containing protein</fullName>
    </recommendedName>
</protein>
<dbReference type="Pfam" id="PF17766">
    <property type="entry name" value="fn3_6"/>
    <property type="match status" value="1"/>
</dbReference>
<evidence type="ECO:0000259" key="8">
    <source>
        <dbReference type="Pfam" id="PF17766"/>
    </source>
</evidence>
<comment type="caution">
    <text evidence="9">The sequence shown here is derived from an EMBL/GenBank/DDBJ whole genome shotgun (WGS) entry which is preliminary data.</text>
</comment>
<evidence type="ECO:0000256" key="2">
    <source>
        <dbReference type="ARBA" id="ARBA00022670"/>
    </source>
</evidence>
<feature type="domain" description="Peptidase S8/S53" evidence="7">
    <location>
        <begin position="116"/>
        <end position="233"/>
    </location>
</feature>
<evidence type="ECO:0008006" key="10">
    <source>
        <dbReference type="Google" id="ProtNLM"/>
    </source>
</evidence>
<dbReference type="PANTHER" id="PTHR10795">
    <property type="entry name" value="PROPROTEIN CONVERTASE SUBTILISIN/KEXIN"/>
    <property type="match status" value="1"/>
</dbReference>
<dbReference type="Gene3D" id="3.40.50.200">
    <property type="entry name" value="Peptidase S8/S53 domain"/>
    <property type="match status" value="1"/>
</dbReference>
<dbReference type="GO" id="GO:0004252">
    <property type="term" value="F:serine-type endopeptidase activity"/>
    <property type="evidence" value="ECO:0007669"/>
    <property type="project" value="InterPro"/>
</dbReference>
<dbReference type="AlphaFoldDB" id="A0A8S9FHX0"/>
<evidence type="ECO:0000259" key="7">
    <source>
        <dbReference type="Pfam" id="PF00082"/>
    </source>
</evidence>
<dbReference type="Gene3D" id="3.50.30.30">
    <property type="match status" value="1"/>
</dbReference>
<dbReference type="CDD" id="cd02120">
    <property type="entry name" value="PA_subtilisin_like"/>
    <property type="match status" value="1"/>
</dbReference>